<proteinExistence type="predicted"/>
<evidence type="ECO:0000313" key="2">
    <source>
        <dbReference type="Proteomes" id="UP001066276"/>
    </source>
</evidence>
<dbReference type="EMBL" id="JANPWB010000003">
    <property type="protein sequence ID" value="KAJ1197272.1"/>
    <property type="molecule type" value="Genomic_DNA"/>
</dbReference>
<dbReference type="AlphaFoldDB" id="A0AAV7V7C2"/>
<gene>
    <name evidence="1" type="ORF">NDU88_001134</name>
</gene>
<accession>A0AAV7V7C2</accession>
<name>A0AAV7V7C2_PLEWA</name>
<evidence type="ECO:0000313" key="1">
    <source>
        <dbReference type="EMBL" id="KAJ1197272.1"/>
    </source>
</evidence>
<dbReference type="Proteomes" id="UP001066276">
    <property type="component" value="Chromosome 2_1"/>
</dbReference>
<organism evidence="1 2">
    <name type="scientific">Pleurodeles waltl</name>
    <name type="common">Iberian ribbed newt</name>
    <dbReference type="NCBI Taxonomy" id="8319"/>
    <lineage>
        <taxon>Eukaryota</taxon>
        <taxon>Metazoa</taxon>
        <taxon>Chordata</taxon>
        <taxon>Craniata</taxon>
        <taxon>Vertebrata</taxon>
        <taxon>Euteleostomi</taxon>
        <taxon>Amphibia</taxon>
        <taxon>Batrachia</taxon>
        <taxon>Caudata</taxon>
        <taxon>Salamandroidea</taxon>
        <taxon>Salamandridae</taxon>
        <taxon>Pleurodelinae</taxon>
        <taxon>Pleurodeles</taxon>
    </lineage>
</organism>
<sequence length="93" mass="10635">MVGDTIPHVKKSSKVFDQAADALLRRRSQHDRVSKRRRAKQPEIRFGDLVQIQNRRCGSKFLLTFKNDPWTVSVIKGTMITARKGGESVTRNI</sequence>
<keyword evidence="2" id="KW-1185">Reference proteome</keyword>
<protein>
    <submittedName>
        <fullName evidence="1">Uncharacterized protein</fullName>
    </submittedName>
</protein>
<reference evidence="1" key="1">
    <citation type="journal article" date="2022" name="bioRxiv">
        <title>Sequencing and chromosome-scale assembly of the giantPleurodeles waltlgenome.</title>
        <authorList>
            <person name="Brown T."/>
            <person name="Elewa A."/>
            <person name="Iarovenko S."/>
            <person name="Subramanian E."/>
            <person name="Araus A.J."/>
            <person name="Petzold A."/>
            <person name="Susuki M."/>
            <person name="Suzuki K.-i.T."/>
            <person name="Hayashi T."/>
            <person name="Toyoda A."/>
            <person name="Oliveira C."/>
            <person name="Osipova E."/>
            <person name="Leigh N.D."/>
            <person name="Simon A."/>
            <person name="Yun M.H."/>
        </authorList>
    </citation>
    <scope>NUCLEOTIDE SEQUENCE</scope>
    <source>
        <strain evidence="1">20211129_DDA</strain>
        <tissue evidence="1">Liver</tissue>
    </source>
</reference>
<comment type="caution">
    <text evidence="1">The sequence shown here is derived from an EMBL/GenBank/DDBJ whole genome shotgun (WGS) entry which is preliminary data.</text>
</comment>